<dbReference type="InterPro" id="IPR007712">
    <property type="entry name" value="RelE/ParE_toxin"/>
</dbReference>
<name>A0ABU9DCW1_9PROT</name>
<proteinExistence type="predicted"/>
<accession>A0ABU9DCW1</accession>
<keyword evidence="1" id="KW-1277">Toxin-antitoxin system</keyword>
<dbReference type="EMBL" id="JBBPCO010000016">
    <property type="protein sequence ID" value="MEK8090796.1"/>
    <property type="molecule type" value="Genomic_DNA"/>
</dbReference>
<sequence length="124" mass="14811">MMGSQVTIHVTRNLETNLEQIRTFLLEKDLPKRFDHLLDLLFEQLVPNLERFPRMGRDFLAHEPLSVEGLARLRGLVASFPVDEIREYPFDDYLLLYALRGHDLYLLSLKHHRQLSFDFQAFWR</sequence>
<dbReference type="Proteomes" id="UP001446205">
    <property type="component" value="Unassembled WGS sequence"/>
</dbReference>
<dbReference type="Gene3D" id="3.30.2310.20">
    <property type="entry name" value="RelE-like"/>
    <property type="match status" value="1"/>
</dbReference>
<reference evidence="2 3" key="1">
    <citation type="submission" date="2024-04" db="EMBL/GenBank/DDBJ databases">
        <authorList>
            <person name="Abashina T."/>
            <person name="Shaikin A."/>
        </authorList>
    </citation>
    <scope>NUCLEOTIDE SEQUENCE [LARGE SCALE GENOMIC DNA]</scope>
    <source>
        <strain evidence="2 3">AAFK</strain>
    </source>
</reference>
<evidence type="ECO:0000313" key="3">
    <source>
        <dbReference type="Proteomes" id="UP001446205"/>
    </source>
</evidence>
<dbReference type="Pfam" id="PF05016">
    <property type="entry name" value="ParE_toxin"/>
    <property type="match status" value="1"/>
</dbReference>
<keyword evidence="3" id="KW-1185">Reference proteome</keyword>
<evidence type="ECO:0000313" key="2">
    <source>
        <dbReference type="EMBL" id="MEK8090796.1"/>
    </source>
</evidence>
<evidence type="ECO:0000256" key="1">
    <source>
        <dbReference type="ARBA" id="ARBA00022649"/>
    </source>
</evidence>
<protein>
    <submittedName>
        <fullName evidence="2">Type II toxin-antitoxin system RelE/ParE family toxin</fullName>
    </submittedName>
</protein>
<dbReference type="RefSeq" id="WP_341371851.1">
    <property type="nucleotide sequence ID" value="NZ_JBBPCO010000016.1"/>
</dbReference>
<dbReference type="InterPro" id="IPR035093">
    <property type="entry name" value="RelE/ParE_toxin_dom_sf"/>
</dbReference>
<gene>
    <name evidence="2" type="ORF">WOB96_13645</name>
</gene>
<organism evidence="2 3">
    <name type="scientific">Thermithiobacillus plumbiphilus</name>
    <dbReference type="NCBI Taxonomy" id="1729899"/>
    <lineage>
        <taxon>Bacteria</taxon>
        <taxon>Pseudomonadati</taxon>
        <taxon>Pseudomonadota</taxon>
        <taxon>Acidithiobacillia</taxon>
        <taxon>Acidithiobacillales</taxon>
        <taxon>Thermithiobacillaceae</taxon>
        <taxon>Thermithiobacillus</taxon>
    </lineage>
</organism>
<comment type="caution">
    <text evidence="2">The sequence shown here is derived from an EMBL/GenBank/DDBJ whole genome shotgun (WGS) entry which is preliminary data.</text>
</comment>